<proteinExistence type="predicted"/>
<evidence type="ECO:0000313" key="1">
    <source>
        <dbReference type="EMBL" id="CAG8764533.1"/>
    </source>
</evidence>
<dbReference type="EMBL" id="CAJVPT010060940">
    <property type="protein sequence ID" value="CAG8764533.1"/>
    <property type="molecule type" value="Genomic_DNA"/>
</dbReference>
<organism evidence="1 2">
    <name type="scientific">Acaulospora colombiana</name>
    <dbReference type="NCBI Taxonomy" id="27376"/>
    <lineage>
        <taxon>Eukaryota</taxon>
        <taxon>Fungi</taxon>
        <taxon>Fungi incertae sedis</taxon>
        <taxon>Mucoromycota</taxon>
        <taxon>Glomeromycotina</taxon>
        <taxon>Glomeromycetes</taxon>
        <taxon>Diversisporales</taxon>
        <taxon>Acaulosporaceae</taxon>
        <taxon>Acaulospora</taxon>
    </lineage>
</organism>
<reference evidence="1" key="1">
    <citation type="submission" date="2021-06" db="EMBL/GenBank/DDBJ databases">
        <authorList>
            <person name="Kallberg Y."/>
            <person name="Tangrot J."/>
            <person name="Rosling A."/>
        </authorList>
    </citation>
    <scope>NUCLEOTIDE SEQUENCE</scope>
    <source>
        <strain evidence="1">CL356</strain>
    </source>
</reference>
<accession>A0ACA9QT68</accession>
<evidence type="ECO:0000313" key="2">
    <source>
        <dbReference type="Proteomes" id="UP000789525"/>
    </source>
</evidence>
<feature type="non-terminal residue" evidence="1">
    <location>
        <position position="1"/>
    </location>
</feature>
<gene>
    <name evidence="1" type="ORF">ACOLOM_LOCUS13379</name>
</gene>
<keyword evidence="2" id="KW-1185">Reference proteome</keyword>
<comment type="caution">
    <text evidence="1">The sequence shown here is derived from an EMBL/GenBank/DDBJ whole genome shotgun (WGS) entry which is preliminary data.</text>
</comment>
<name>A0ACA9QT68_9GLOM</name>
<dbReference type="Proteomes" id="UP000789525">
    <property type="component" value="Unassembled WGS sequence"/>
</dbReference>
<sequence length="165" mass="18356">DIAKEASRIYNQKFPKPPSPQKGGSGVRQPPRRRSSGINNMSDIINQPLTGSFTQIDDSQRSHHRYYTGDNSLTHNHYHGNHLQSTNVQHIPFPSIADAQYSSSILNRPSVRSARPLPNPYTTTPTSSTFHMPSLPHVNSLTTASFNYMDETGPNDWDFATAAHA</sequence>
<protein>
    <submittedName>
        <fullName evidence="1">1790_t:CDS:1</fullName>
    </submittedName>
</protein>